<dbReference type="InterPro" id="IPR003593">
    <property type="entry name" value="AAA+_ATPase"/>
</dbReference>
<dbReference type="InterPro" id="IPR027417">
    <property type="entry name" value="P-loop_NTPase"/>
</dbReference>
<dbReference type="PANTHER" id="PTHR42788:SF13">
    <property type="entry name" value="ALIPHATIC SULFONATES IMPORT ATP-BINDING PROTEIN SSUB"/>
    <property type="match status" value="1"/>
</dbReference>
<evidence type="ECO:0000259" key="5">
    <source>
        <dbReference type="PROSITE" id="PS50893"/>
    </source>
</evidence>
<comment type="caution">
    <text evidence="6">The sequence shown here is derived from an EMBL/GenBank/DDBJ whole genome shotgun (WGS) entry which is preliminary data.</text>
</comment>
<dbReference type="InterPro" id="IPR050166">
    <property type="entry name" value="ABC_transporter_ATP-bind"/>
</dbReference>
<dbReference type="Gene3D" id="3.40.50.300">
    <property type="entry name" value="P-loop containing nucleotide triphosphate hydrolases"/>
    <property type="match status" value="1"/>
</dbReference>
<organism evidence="6 7">
    <name type="scientific">Nakamurella flavida</name>
    <dbReference type="NCBI Taxonomy" id="363630"/>
    <lineage>
        <taxon>Bacteria</taxon>
        <taxon>Bacillati</taxon>
        <taxon>Actinomycetota</taxon>
        <taxon>Actinomycetes</taxon>
        <taxon>Nakamurellales</taxon>
        <taxon>Nakamurellaceae</taxon>
        <taxon>Nakamurella</taxon>
    </lineage>
</organism>
<evidence type="ECO:0000313" key="6">
    <source>
        <dbReference type="EMBL" id="MBM9477818.1"/>
    </source>
</evidence>
<keyword evidence="2" id="KW-0547">Nucleotide-binding</keyword>
<evidence type="ECO:0000256" key="4">
    <source>
        <dbReference type="SAM" id="MobiDB-lite"/>
    </source>
</evidence>
<feature type="compositionally biased region" description="Polar residues" evidence="4">
    <location>
        <begin position="28"/>
        <end position="38"/>
    </location>
</feature>
<sequence>MPETEIAPQATRFTDGAHGAGTAPAGANDTTALSTTDPDAQPWAATGINIQGLSKVFTMGRKSVTALTDTHLGTRRDSFLSLLGPSGCGKSTILRILAGLETPTSGAALINGQSTTEIQRNHELGIAFQEAALLPWRSVTSNIRLPLEVAGIRPEPGLIEDLIKLVGLTGFEGAKPAQLSGGMRQRVAIARCLVVKPTVMLLDEPFGALDDMTRQRLNVELLRIWTEKPATTLMVTHGISEAVFLSDVVAVMSPRPGRVAEVVTIDLPRPRTPDLMRTPEFHAYVDQLSEILFGRGASGGAAGDE</sequence>
<dbReference type="PROSITE" id="PS00211">
    <property type="entry name" value="ABC_TRANSPORTER_1"/>
    <property type="match status" value="1"/>
</dbReference>
<dbReference type="Proteomes" id="UP000663801">
    <property type="component" value="Unassembled WGS sequence"/>
</dbReference>
<keyword evidence="7" id="KW-1185">Reference proteome</keyword>
<dbReference type="GO" id="GO:0005524">
    <property type="term" value="F:ATP binding"/>
    <property type="evidence" value="ECO:0007669"/>
    <property type="project" value="UniProtKB-KW"/>
</dbReference>
<evidence type="ECO:0000313" key="7">
    <source>
        <dbReference type="Proteomes" id="UP000663801"/>
    </source>
</evidence>
<dbReference type="SMART" id="SM00382">
    <property type="entry name" value="AAA"/>
    <property type="match status" value="1"/>
</dbReference>
<keyword evidence="1" id="KW-0813">Transport</keyword>
<dbReference type="PROSITE" id="PS50893">
    <property type="entry name" value="ABC_TRANSPORTER_2"/>
    <property type="match status" value="1"/>
</dbReference>
<feature type="domain" description="ABC transporter" evidence="5">
    <location>
        <begin position="48"/>
        <end position="279"/>
    </location>
</feature>
<dbReference type="EMBL" id="JAERWL010000012">
    <property type="protein sequence ID" value="MBM9477818.1"/>
    <property type="molecule type" value="Genomic_DNA"/>
</dbReference>
<proteinExistence type="predicted"/>
<feature type="compositionally biased region" description="Low complexity" evidence="4">
    <location>
        <begin position="16"/>
        <end position="27"/>
    </location>
</feature>
<reference evidence="6" key="1">
    <citation type="submission" date="2021-01" db="EMBL/GenBank/DDBJ databases">
        <title>KCTC 19127 draft genome.</title>
        <authorList>
            <person name="An D."/>
        </authorList>
    </citation>
    <scope>NUCLEOTIDE SEQUENCE</scope>
    <source>
        <strain evidence="6">KCTC 19127</strain>
    </source>
</reference>
<name>A0A938YRC8_9ACTN</name>
<evidence type="ECO:0000256" key="3">
    <source>
        <dbReference type="ARBA" id="ARBA00022840"/>
    </source>
</evidence>
<gene>
    <name evidence="6" type="ORF">JL107_15315</name>
</gene>
<dbReference type="InterPro" id="IPR003439">
    <property type="entry name" value="ABC_transporter-like_ATP-bd"/>
</dbReference>
<dbReference type="PANTHER" id="PTHR42788">
    <property type="entry name" value="TAURINE IMPORT ATP-BINDING PROTEIN-RELATED"/>
    <property type="match status" value="1"/>
</dbReference>
<dbReference type="Pfam" id="PF00005">
    <property type="entry name" value="ABC_tran"/>
    <property type="match status" value="1"/>
</dbReference>
<evidence type="ECO:0000256" key="2">
    <source>
        <dbReference type="ARBA" id="ARBA00022741"/>
    </source>
</evidence>
<dbReference type="GO" id="GO:0016887">
    <property type="term" value="F:ATP hydrolysis activity"/>
    <property type="evidence" value="ECO:0007669"/>
    <property type="project" value="InterPro"/>
</dbReference>
<feature type="region of interest" description="Disordered" evidence="4">
    <location>
        <begin position="1"/>
        <end position="40"/>
    </location>
</feature>
<accession>A0A938YRC8</accession>
<evidence type="ECO:0000256" key="1">
    <source>
        <dbReference type="ARBA" id="ARBA00022448"/>
    </source>
</evidence>
<dbReference type="InterPro" id="IPR017871">
    <property type="entry name" value="ABC_transporter-like_CS"/>
</dbReference>
<dbReference type="AlphaFoldDB" id="A0A938YRC8"/>
<dbReference type="CDD" id="cd03293">
    <property type="entry name" value="ABC_NrtD_SsuB_transporters"/>
    <property type="match status" value="1"/>
</dbReference>
<protein>
    <submittedName>
        <fullName evidence="6">ABC transporter ATP-binding protein</fullName>
    </submittedName>
</protein>
<dbReference type="SUPFAM" id="SSF52540">
    <property type="entry name" value="P-loop containing nucleoside triphosphate hydrolases"/>
    <property type="match status" value="1"/>
</dbReference>
<keyword evidence="3 6" id="KW-0067">ATP-binding</keyword>